<name>A0A4Q1B8P5_TREME</name>
<accession>A0A4Q1B8P5</accession>
<comment type="caution">
    <text evidence="1">The sequence shown here is derived from an EMBL/GenBank/DDBJ whole genome shotgun (WGS) entry which is preliminary data.</text>
</comment>
<dbReference type="VEuPathDB" id="FungiDB:TREMEDRAFT_65073"/>
<organism evidence="1 2">
    <name type="scientific">Tremella mesenterica</name>
    <name type="common">Jelly fungus</name>
    <dbReference type="NCBI Taxonomy" id="5217"/>
    <lineage>
        <taxon>Eukaryota</taxon>
        <taxon>Fungi</taxon>
        <taxon>Dikarya</taxon>
        <taxon>Basidiomycota</taxon>
        <taxon>Agaricomycotina</taxon>
        <taxon>Tremellomycetes</taxon>
        <taxon>Tremellales</taxon>
        <taxon>Tremellaceae</taxon>
        <taxon>Tremella</taxon>
    </lineage>
</organism>
<gene>
    <name evidence="1" type="ORF">M231_07621</name>
</gene>
<keyword evidence="2" id="KW-1185">Reference proteome</keyword>
<reference evidence="1 2" key="1">
    <citation type="submission" date="2016-06" db="EMBL/GenBank/DDBJ databases">
        <title>Evolution of pathogenesis and genome organization in the Tremellales.</title>
        <authorList>
            <person name="Cuomo C."/>
            <person name="Litvintseva A."/>
            <person name="Heitman J."/>
            <person name="Chen Y."/>
            <person name="Sun S."/>
            <person name="Springer D."/>
            <person name="Dromer F."/>
            <person name="Young S."/>
            <person name="Zeng Q."/>
            <person name="Chapman S."/>
            <person name="Gujja S."/>
            <person name="Saif S."/>
            <person name="Birren B."/>
        </authorList>
    </citation>
    <scope>NUCLEOTIDE SEQUENCE [LARGE SCALE GENOMIC DNA]</scope>
    <source>
        <strain evidence="1 2">ATCC 28783</strain>
    </source>
</reference>
<dbReference type="AlphaFoldDB" id="A0A4Q1B8P5"/>
<dbReference type="EMBL" id="SDIL01000157">
    <property type="protein sequence ID" value="RXK35128.1"/>
    <property type="molecule type" value="Genomic_DNA"/>
</dbReference>
<dbReference type="Proteomes" id="UP000289152">
    <property type="component" value="Unassembled WGS sequence"/>
</dbReference>
<sequence>MSDYQSLSSSQDADELSSRLTVPMLNTVYEFDAPKEAHADSIFHYMTSTGRGPTSICLEVLSYITPVGPEGEIDVGKQLSHKLVIQARVYLKHHGEATSEWQSVREVTDKDYVQGVVQSRERIFKHLHRMEGTQVPKDFGRLSQFRGEKDLPAGFLLDAHGPSITSRYGLHYGGMVTAGLAHALRDESKGDKDA</sequence>
<protein>
    <submittedName>
        <fullName evidence="1">Uncharacterized protein</fullName>
    </submittedName>
</protein>
<proteinExistence type="predicted"/>
<evidence type="ECO:0000313" key="2">
    <source>
        <dbReference type="Proteomes" id="UP000289152"/>
    </source>
</evidence>
<evidence type="ECO:0000313" key="1">
    <source>
        <dbReference type="EMBL" id="RXK35128.1"/>
    </source>
</evidence>
<dbReference type="InParanoid" id="A0A4Q1B8P5"/>